<dbReference type="FunFam" id="3.30.300.30:FF:000008">
    <property type="entry name" value="2,3-dihydroxybenzoate-AMP ligase"/>
    <property type="match status" value="1"/>
</dbReference>
<evidence type="ECO:0000259" key="4">
    <source>
        <dbReference type="Pfam" id="PF13193"/>
    </source>
</evidence>
<evidence type="ECO:0000256" key="2">
    <source>
        <dbReference type="ARBA" id="ARBA00022598"/>
    </source>
</evidence>
<evidence type="ECO:0000259" key="3">
    <source>
        <dbReference type="Pfam" id="PF00501"/>
    </source>
</evidence>
<protein>
    <submittedName>
        <fullName evidence="5">Fatty-acyl-CoA synthase</fullName>
    </submittedName>
</protein>
<proteinExistence type="inferred from homology"/>
<dbReference type="InterPro" id="IPR045851">
    <property type="entry name" value="AMP-bd_C_sf"/>
</dbReference>
<dbReference type="Gene3D" id="3.40.50.12780">
    <property type="entry name" value="N-terminal domain of ligase-like"/>
    <property type="match status" value="1"/>
</dbReference>
<dbReference type="AlphaFoldDB" id="A0A2T1A5T2"/>
<comment type="similarity">
    <text evidence="1">Belongs to the ATP-dependent AMP-binding enzyme family.</text>
</comment>
<dbReference type="GO" id="GO:0016877">
    <property type="term" value="F:ligase activity, forming carbon-sulfur bonds"/>
    <property type="evidence" value="ECO:0007669"/>
    <property type="project" value="UniProtKB-ARBA"/>
</dbReference>
<dbReference type="Pfam" id="PF13193">
    <property type="entry name" value="AMP-binding_C"/>
    <property type="match status" value="1"/>
</dbReference>
<dbReference type="Gene3D" id="3.30.300.30">
    <property type="match status" value="1"/>
</dbReference>
<gene>
    <name evidence="5" type="ORF">CLV47_10173</name>
</gene>
<organism evidence="5 6">
    <name type="scientific">Antricoccus suffuscus</name>
    <dbReference type="NCBI Taxonomy" id="1629062"/>
    <lineage>
        <taxon>Bacteria</taxon>
        <taxon>Bacillati</taxon>
        <taxon>Actinomycetota</taxon>
        <taxon>Actinomycetes</taxon>
        <taxon>Geodermatophilales</taxon>
        <taxon>Antricoccaceae</taxon>
        <taxon>Antricoccus</taxon>
    </lineage>
</organism>
<dbReference type="Pfam" id="PF00501">
    <property type="entry name" value="AMP-binding"/>
    <property type="match status" value="1"/>
</dbReference>
<name>A0A2T1A5T2_9ACTN</name>
<dbReference type="InterPro" id="IPR050237">
    <property type="entry name" value="ATP-dep_AMP-bd_enzyme"/>
</dbReference>
<dbReference type="PROSITE" id="PS00455">
    <property type="entry name" value="AMP_BINDING"/>
    <property type="match status" value="1"/>
</dbReference>
<keyword evidence="2" id="KW-0436">Ligase</keyword>
<dbReference type="InterPro" id="IPR025110">
    <property type="entry name" value="AMP-bd_C"/>
</dbReference>
<dbReference type="InterPro" id="IPR020845">
    <property type="entry name" value="AMP-binding_CS"/>
</dbReference>
<dbReference type="RefSeq" id="WP_202862297.1">
    <property type="nucleotide sequence ID" value="NZ_PVUE01000001.1"/>
</dbReference>
<dbReference type="SUPFAM" id="SSF56801">
    <property type="entry name" value="Acetyl-CoA synthetase-like"/>
    <property type="match status" value="1"/>
</dbReference>
<dbReference type="InterPro" id="IPR000873">
    <property type="entry name" value="AMP-dep_synth/lig_dom"/>
</dbReference>
<keyword evidence="6" id="KW-1185">Reference proteome</keyword>
<dbReference type="PANTHER" id="PTHR43767">
    <property type="entry name" value="LONG-CHAIN-FATTY-ACID--COA LIGASE"/>
    <property type="match status" value="1"/>
</dbReference>
<evidence type="ECO:0000313" key="6">
    <source>
        <dbReference type="Proteomes" id="UP000237752"/>
    </source>
</evidence>
<reference evidence="5 6" key="1">
    <citation type="submission" date="2018-03" db="EMBL/GenBank/DDBJ databases">
        <title>Genomic Encyclopedia of Archaeal and Bacterial Type Strains, Phase II (KMG-II): from individual species to whole genera.</title>
        <authorList>
            <person name="Goeker M."/>
        </authorList>
    </citation>
    <scope>NUCLEOTIDE SEQUENCE [LARGE SCALE GENOMIC DNA]</scope>
    <source>
        <strain evidence="5 6">DSM 100065</strain>
    </source>
</reference>
<accession>A0A2T1A5T2</accession>
<dbReference type="InterPro" id="IPR042099">
    <property type="entry name" value="ANL_N_sf"/>
</dbReference>
<dbReference type="PANTHER" id="PTHR43767:SF7">
    <property type="entry name" value="MEDIUM_LONG-CHAIN-FATTY-ACID--COA LIGASE FADD8"/>
    <property type="match status" value="1"/>
</dbReference>
<sequence length="539" mass="58831">MTNDALLETYEMTSTNHEFPVATEAARGTTYDRLIIEALARYPEREAFVLGDVRMTYAEAAVSMSRIQQVLEDRGIVYGSGVGALSVNIPEVWLTQAASYALGAHYSGLHPLGAVDDHVWICDDAEIEVLVVHPMFAKVGLEVAERSSSVRHLLVFGEAEGTEDLFEAMQCFEAKPLVPGPAGEEDLAWLQYTGGTTGRPKGVMLPHRSMVELARAALTSWQMPETPRYLVAPPITHAGVLPLFSTLARGGTVILLQGFEPKSFVAAIERERANCTFGVPTMINALLDHTTPEDGDLSTLESFFYGAAPITPDRLAQALERFGPRLVQIYGQTECVGVTASLHREEHDPIGRPELLSSCGRPVIGTAVRVIDEQGHEVPDGTPGELCVRSRAVMTGYWKLPDLTRETLRDGWLHTGDVAMRDAQGYLHIVDRTKDMIITGGFNVYPKEVEDAIATHPDVTAVAVVGLPDDTWGEAVTAFVVVREGAQVDAAEIQQVVRDAKGAHQSPKVVHVIDELPTTLVGKIDKKKLRELGRGERDR</sequence>
<dbReference type="Proteomes" id="UP000237752">
    <property type="component" value="Unassembled WGS sequence"/>
</dbReference>
<feature type="domain" description="AMP-binding enzyme C-terminal" evidence="4">
    <location>
        <begin position="448"/>
        <end position="523"/>
    </location>
</feature>
<feature type="domain" description="AMP-dependent synthetase/ligase" evidence="3">
    <location>
        <begin position="38"/>
        <end position="398"/>
    </location>
</feature>
<comment type="caution">
    <text evidence="5">The sequence shown here is derived from an EMBL/GenBank/DDBJ whole genome shotgun (WGS) entry which is preliminary data.</text>
</comment>
<evidence type="ECO:0000256" key="1">
    <source>
        <dbReference type="ARBA" id="ARBA00006432"/>
    </source>
</evidence>
<evidence type="ECO:0000313" key="5">
    <source>
        <dbReference type="EMBL" id="PRZ43949.1"/>
    </source>
</evidence>
<dbReference type="EMBL" id="PVUE01000001">
    <property type="protein sequence ID" value="PRZ43949.1"/>
    <property type="molecule type" value="Genomic_DNA"/>
</dbReference>